<keyword evidence="2" id="KW-0694">RNA-binding</keyword>
<proteinExistence type="predicted"/>
<dbReference type="EMBL" id="KB007908">
    <property type="protein sequence ID" value="ELR20984.1"/>
    <property type="molecule type" value="Genomic_DNA"/>
</dbReference>
<dbReference type="PROSITE" id="PS50102">
    <property type="entry name" value="RRM"/>
    <property type="match status" value="1"/>
</dbReference>
<feature type="region of interest" description="Disordered" evidence="3">
    <location>
        <begin position="537"/>
        <end position="556"/>
    </location>
</feature>
<sequence>MNPPPGYPGGPFPGMPPHMGMPPMGYPGAPMGYPMGMPPPGYPYGVPMARPPYMGAPSPYPMGVPSGMPPVMPGMPPVHVAPPPVGAPYVPPAGALPIRIGAPISAPPRLIGVETTVYVGRIPASATDDFIERLLQQCGKVANWKRMMDPISNTPRPFGFARFENEEGALRALRLLSNLEIDGNQLLLNVDDRTREALDRYQKSKAAIANIKEQQRQQRQQQQQEQQEQQQKEQQQKEQQEQQQQQSADGDASAPASDKPADEPAAAVAEKPSEEPAAEKEEEDVPDEVIAAKIKALLSDKKAGDFLKGMETGSAEDGDNPEATKREEERQASSNWDKELERERREREKDRAREREKRRGEREREARKRERDEREYREMEKDWETREREKERLRERREREEKKEREWQIEKELNYDEEEDRKRRKAGKRRKEREREEQDDEEDRRREVEEERARIEEERRRQEEELRRRQEEEAEAYRSSVASEAEEQRAGVKRTYDASLADDTENGLTPISPDSSDQRVKMGLRIAAPTLLKKPTKLGVTPGFNPDEEQNPLTNPKRKKLVPLEPMRTEEQIKKEREEEAKQIVAMIPASKADLFNFQLSWDIVDEAEIVQKRMKPWVTKKIVEYLGEEEATLIEFVLAKMSNHMAPQEILDQLAFVLEDEAEVFVIKLWRMLIFEMIRAQKAKERGVNIAV</sequence>
<feature type="compositionally biased region" description="Basic and acidic residues" evidence="3">
    <location>
        <begin position="486"/>
        <end position="496"/>
    </location>
</feature>
<dbReference type="SMART" id="SM00311">
    <property type="entry name" value="PWI"/>
    <property type="match status" value="1"/>
</dbReference>
<dbReference type="VEuPathDB" id="AmoebaDB:ACA1_279760"/>
<evidence type="ECO:0000256" key="1">
    <source>
        <dbReference type="ARBA" id="ARBA00022664"/>
    </source>
</evidence>
<evidence type="ECO:0000313" key="7">
    <source>
        <dbReference type="Proteomes" id="UP000011083"/>
    </source>
</evidence>
<evidence type="ECO:0000259" key="4">
    <source>
        <dbReference type="PROSITE" id="PS50102"/>
    </source>
</evidence>
<dbReference type="InterPro" id="IPR012677">
    <property type="entry name" value="Nucleotide-bd_a/b_plait_sf"/>
</dbReference>
<dbReference type="STRING" id="1257118.L8H642"/>
<evidence type="ECO:0000313" key="6">
    <source>
        <dbReference type="EMBL" id="ELR20984.1"/>
    </source>
</evidence>
<protein>
    <submittedName>
        <fullName evidence="6">PWI domain containing protein</fullName>
    </submittedName>
</protein>
<reference evidence="6 7" key="1">
    <citation type="journal article" date="2013" name="Genome Biol.">
        <title>Genome of Acanthamoeba castellanii highlights extensive lateral gene transfer and early evolution of tyrosine kinase signaling.</title>
        <authorList>
            <person name="Clarke M."/>
            <person name="Lohan A.J."/>
            <person name="Liu B."/>
            <person name="Lagkouvardos I."/>
            <person name="Roy S."/>
            <person name="Zafar N."/>
            <person name="Bertelli C."/>
            <person name="Schilde C."/>
            <person name="Kianianmomeni A."/>
            <person name="Burglin T.R."/>
            <person name="Frech C."/>
            <person name="Turcotte B."/>
            <person name="Kopec K.O."/>
            <person name="Synnott J.M."/>
            <person name="Choo C."/>
            <person name="Paponov I."/>
            <person name="Finkler A."/>
            <person name="Soon Heng Tan C."/>
            <person name="Hutchins A.P."/>
            <person name="Weinmeier T."/>
            <person name="Rattei T."/>
            <person name="Chu J.S."/>
            <person name="Gimenez G."/>
            <person name="Irimia M."/>
            <person name="Rigden D.J."/>
            <person name="Fitzpatrick D.A."/>
            <person name="Lorenzo-Morales J."/>
            <person name="Bateman A."/>
            <person name="Chiu C.H."/>
            <person name="Tang P."/>
            <person name="Hegemann P."/>
            <person name="Fromm H."/>
            <person name="Raoult D."/>
            <person name="Greub G."/>
            <person name="Miranda-Saavedra D."/>
            <person name="Chen N."/>
            <person name="Nash P."/>
            <person name="Ginger M.L."/>
            <person name="Horn M."/>
            <person name="Schaap P."/>
            <person name="Caler L."/>
            <person name="Loftus B."/>
        </authorList>
    </citation>
    <scope>NUCLEOTIDE SEQUENCE [LARGE SCALE GENOMIC DNA]</scope>
    <source>
        <strain evidence="6 7">Neff</strain>
    </source>
</reference>
<dbReference type="GO" id="GO:0006397">
    <property type="term" value="P:mRNA processing"/>
    <property type="evidence" value="ECO:0007669"/>
    <property type="project" value="UniProtKB-KW"/>
</dbReference>
<dbReference type="OMA" id="DGCVNKK"/>
<feature type="domain" description="PWI" evidence="5">
    <location>
        <begin position="593"/>
        <end position="693"/>
    </location>
</feature>
<dbReference type="SUPFAM" id="SSF54928">
    <property type="entry name" value="RNA-binding domain, RBD"/>
    <property type="match status" value="1"/>
</dbReference>
<dbReference type="Pfam" id="PF00076">
    <property type="entry name" value="RRM_1"/>
    <property type="match status" value="1"/>
</dbReference>
<dbReference type="SMART" id="SM00360">
    <property type="entry name" value="RRM"/>
    <property type="match status" value="1"/>
</dbReference>
<dbReference type="AlphaFoldDB" id="L8H642"/>
<feature type="compositionally biased region" description="Polar residues" evidence="3">
    <location>
        <begin position="506"/>
        <end position="515"/>
    </location>
</feature>
<dbReference type="KEGG" id="acan:ACA1_279760"/>
<feature type="compositionally biased region" description="Basic and acidic residues" evidence="3">
    <location>
        <begin position="443"/>
        <end position="471"/>
    </location>
</feature>
<dbReference type="CDD" id="cd12446">
    <property type="entry name" value="RRM_RBM25"/>
    <property type="match status" value="1"/>
</dbReference>
<dbReference type="InterPro" id="IPR035979">
    <property type="entry name" value="RBD_domain_sf"/>
</dbReference>
<dbReference type="Pfam" id="PF01480">
    <property type="entry name" value="PWI"/>
    <property type="match status" value="1"/>
</dbReference>
<feature type="compositionally biased region" description="Basic and acidic residues" evidence="3">
    <location>
        <begin position="230"/>
        <end position="240"/>
    </location>
</feature>
<dbReference type="RefSeq" id="XP_004344727.1">
    <property type="nucleotide sequence ID" value="XM_004344677.1"/>
</dbReference>
<feature type="compositionally biased region" description="Basic and acidic residues" evidence="3">
    <location>
        <begin position="322"/>
        <end position="414"/>
    </location>
</feature>
<feature type="region of interest" description="Disordered" evidence="3">
    <location>
        <begin position="219"/>
        <end position="519"/>
    </location>
</feature>
<dbReference type="SUPFAM" id="SSF101233">
    <property type="entry name" value="PWI domain"/>
    <property type="match status" value="1"/>
</dbReference>
<dbReference type="Gene3D" id="1.20.1390.10">
    <property type="entry name" value="PWI domain"/>
    <property type="match status" value="1"/>
</dbReference>
<dbReference type="Gene3D" id="3.30.70.330">
    <property type="match status" value="1"/>
</dbReference>
<keyword evidence="7" id="KW-1185">Reference proteome</keyword>
<dbReference type="OrthoDB" id="6275295at2759"/>
<dbReference type="InterPro" id="IPR000504">
    <property type="entry name" value="RRM_dom"/>
</dbReference>
<dbReference type="InterPro" id="IPR034268">
    <property type="entry name" value="RBM25_RRM"/>
</dbReference>
<evidence type="ECO:0000259" key="5">
    <source>
        <dbReference type="PROSITE" id="PS51025"/>
    </source>
</evidence>
<dbReference type="InterPro" id="IPR002483">
    <property type="entry name" value="PWI_dom"/>
</dbReference>
<dbReference type="GO" id="GO:0003723">
    <property type="term" value="F:RNA binding"/>
    <property type="evidence" value="ECO:0007669"/>
    <property type="project" value="UniProtKB-UniRule"/>
</dbReference>
<dbReference type="InterPro" id="IPR052768">
    <property type="entry name" value="RBM25"/>
</dbReference>
<gene>
    <name evidence="6" type="ORF">ACA1_279760</name>
</gene>
<keyword evidence="1" id="KW-0507">mRNA processing</keyword>
<feature type="domain" description="RRM" evidence="4">
    <location>
        <begin position="115"/>
        <end position="193"/>
    </location>
</feature>
<accession>L8H642</accession>
<dbReference type="PANTHER" id="PTHR18806">
    <property type="entry name" value="RBM25 PROTEIN"/>
    <property type="match status" value="1"/>
</dbReference>
<organism evidence="6 7">
    <name type="scientific">Acanthamoeba castellanii (strain ATCC 30010 / Neff)</name>
    <dbReference type="NCBI Taxonomy" id="1257118"/>
    <lineage>
        <taxon>Eukaryota</taxon>
        <taxon>Amoebozoa</taxon>
        <taxon>Discosea</taxon>
        <taxon>Longamoebia</taxon>
        <taxon>Centramoebida</taxon>
        <taxon>Acanthamoebidae</taxon>
        <taxon>Acanthamoeba</taxon>
    </lineage>
</organism>
<dbReference type="GeneID" id="14921857"/>
<dbReference type="PROSITE" id="PS51025">
    <property type="entry name" value="PWI"/>
    <property type="match status" value="1"/>
</dbReference>
<evidence type="ECO:0000256" key="2">
    <source>
        <dbReference type="PROSITE-ProRule" id="PRU00176"/>
    </source>
</evidence>
<dbReference type="PANTHER" id="PTHR18806:SF4">
    <property type="entry name" value="RNA-BINDING PROTEIN 25"/>
    <property type="match status" value="1"/>
</dbReference>
<feature type="compositionally biased region" description="Low complexity" evidence="3">
    <location>
        <begin position="219"/>
        <end position="229"/>
    </location>
</feature>
<evidence type="ECO:0000256" key="3">
    <source>
        <dbReference type="SAM" id="MobiDB-lite"/>
    </source>
</evidence>
<name>L8H642_ACACF</name>
<dbReference type="InterPro" id="IPR036483">
    <property type="entry name" value="PWI_dom_sf"/>
</dbReference>
<feature type="compositionally biased region" description="Basic residues" evidence="3">
    <location>
        <begin position="422"/>
        <end position="432"/>
    </location>
</feature>
<feature type="compositionally biased region" description="Low complexity" evidence="3">
    <location>
        <begin position="241"/>
        <end position="270"/>
    </location>
</feature>
<dbReference type="Proteomes" id="UP000011083">
    <property type="component" value="Unassembled WGS sequence"/>
</dbReference>